<evidence type="ECO:0008006" key="3">
    <source>
        <dbReference type="Google" id="ProtNLM"/>
    </source>
</evidence>
<dbReference type="PANTHER" id="PTHR35145:SF1">
    <property type="entry name" value="CYTOPLASMIC PROTEIN"/>
    <property type="match status" value="1"/>
</dbReference>
<dbReference type="SUPFAM" id="SSF142906">
    <property type="entry name" value="YjbR-like"/>
    <property type="match status" value="1"/>
</dbReference>
<gene>
    <name evidence="1" type="ORF">EB1_14520</name>
</gene>
<dbReference type="STRING" id="1218108.GCA_000382425_02764"/>
<organism evidence="1 2">
    <name type="scientific">Empedobacter brevis NBRC 14943 = ATCC 43319</name>
    <dbReference type="NCBI Taxonomy" id="1218108"/>
    <lineage>
        <taxon>Bacteria</taxon>
        <taxon>Pseudomonadati</taxon>
        <taxon>Bacteroidota</taxon>
        <taxon>Flavobacteriia</taxon>
        <taxon>Flavobacteriales</taxon>
        <taxon>Weeksellaceae</taxon>
        <taxon>Empedobacter</taxon>
    </lineage>
</organism>
<dbReference type="InterPro" id="IPR038056">
    <property type="entry name" value="YjbR-like_sf"/>
</dbReference>
<name>A0A511NFR6_9FLAO</name>
<evidence type="ECO:0000313" key="2">
    <source>
        <dbReference type="Proteomes" id="UP000321245"/>
    </source>
</evidence>
<dbReference type="AlphaFoldDB" id="A0A511NFR6"/>
<evidence type="ECO:0000313" key="1">
    <source>
        <dbReference type="EMBL" id="GEM51662.1"/>
    </source>
</evidence>
<dbReference type="Gene3D" id="3.90.1150.30">
    <property type="match status" value="1"/>
</dbReference>
<dbReference type="EMBL" id="BJXC01000008">
    <property type="protein sequence ID" value="GEM51662.1"/>
    <property type="molecule type" value="Genomic_DNA"/>
</dbReference>
<dbReference type="InterPro" id="IPR007351">
    <property type="entry name" value="YjbR"/>
</dbReference>
<dbReference type="InterPro" id="IPR058532">
    <property type="entry name" value="YjbR/MT2646/Rv2570-like"/>
</dbReference>
<dbReference type="Pfam" id="PF04237">
    <property type="entry name" value="YjbR"/>
    <property type="match status" value="1"/>
</dbReference>
<reference evidence="1 2" key="1">
    <citation type="submission" date="2019-07" db="EMBL/GenBank/DDBJ databases">
        <title>Whole genome shotgun sequence of Empedobacter brevis NBRC 14943.</title>
        <authorList>
            <person name="Hosoyama A."/>
            <person name="Uohara A."/>
            <person name="Ohji S."/>
            <person name="Ichikawa N."/>
        </authorList>
    </citation>
    <scope>NUCLEOTIDE SEQUENCE [LARGE SCALE GENOMIC DNA]</scope>
    <source>
        <strain evidence="1 2">NBRC 14943</strain>
    </source>
</reference>
<sequence>MSHFIENDLVYKVVFVLFVTFIKNYLMHIEELRTYCLGLPQVEEKFPFDQSTLVFYIAGKMFCLCNINEFDSLNLKCDPDQALELRATYEAVTPGYHMNKKHWNTIKIHQDVKDSQIKEWIKDSYNLVILTLPKSKRPELLKGN</sequence>
<keyword evidence="2" id="KW-1185">Reference proteome</keyword>
<protein>
    <recommendedName>
        <fullName evidence="3">MmcQ-like protein</fullName>
    </recommendedName>
</protein>
<comment type="caution">
    <text evidence="1">The sequence shown here is derived from an EMBL/GenBank/DDBJ whole genome shotgun (WGS) entry which is preliminary data.</text>
</comment>
<dbReference type="PANTHER" id="PTHR35145">
    <property type="entry name" value="CYTOPLASMIC PROTEIN-RELATED"/>
    <property type="match status" value="1"/>
</dbReference>
<dbReference type="Proteomes" id="UP000321245">
    <property type="component" value="Unassembled WGS sequence"/>
</dbReference>
<accession>A0A511NFR6</accession>
<proteinExistence type="predicted"/>